<dbReference type="InterPro" id="IPR036641">
    <property type="entry name" value="HPT_dom_sf"/>
</dbReference>
<dbReference type="InterPro" id="IPR008207">
    <property type="entry name" value="Sig_transdc_His_kin_Hpt_dom"/>
</dbReference>
<dbReference type="Gene3D" id="1.20.120.160">
    <property type="entry name" value="HPT domain"/>
    <property type="match status" value="1"/>
</dbReference>
<keyword evidence="4" id="KW-1185">Reference proteome</keyword>
<sequence>MDIDSLAASQGFTTEEFLEIVDVFIDVSRSDVVRMTEAIENQDAATAGDAAHSLKGAAGNLGFFDLFDAAKKAETQAKSNDLGQARETLSHVRDMVEAIARDVRHKDAAP</sequence>
<dbReference type="HOGENOM" id="CLU_157042_1_0_7"/>
<accession>A8ZSN6</accession>
<dbReference type="GO" id="GO:0000160">
    <property type="term" value="P:phosphorelay signal transduction system"/>
    <property type="evidence" value="ECO:0007669"/>
    <property type="project" value="InterPro"/>
</dbReference>
<organism evidence="3 4">
    <name type="scientific">Desulfosudis oleivorans (strain DSM 6200 / JCM 39069 / Hxd3)</name>
    <name type="common">Desulfococcus oleovorans</name>
    <dbReference type="NCBI Taxonomy" id="96561"/>
    <lineage>
        <taxon>Bacteria</taxon>
        <taxon>Pseudomonadati</taxon>
        <taxon>Thermodesulfobacteriota</taxon>
        <taxon>Desulfobacteria</taxon>
        <taxon>Desulfobacterales</taxon>
        <taxon>Desulfosudaceae</taxon>
        <taxon>Desulfosudis</taxon>
    </lineage>
</organism>
<feature type="modified residue" description="Phosphohistidine" evidence="1">
    <location>
        <position position="52"/>
    </location>
</feature>
<dbReference type="Proteomes" id="UP000008561">
    <property type="component" value="Chromosome"/>
</dbReference>
<dbReference type="Pfam" id="PF01627">
    <property type="entry name" value="Hpt"/>
    <property type="match status" value="1"/>
</dbReference>
<dbReference type="KEGG" id="dol:Dole_0139"/>
<dbReference type="SMART" id="SM00073">
    <property type="entry name" value="HPT"/>
    <property type="match status" value="1"/>
</dbReference>
<dbReference type="eggNOG" id="COG2198">
    <property type="taxonomic scope" value="Bacteria"/>
</dbReference>
<evidence type="ECO:0000256" key="1">
    <source>
        <dbReference type="PROSITE-ProRule" id="PRU00110"/>
    </source>
</evidence>
<protein>
    <submittedName>
        <fullName evidence="3">Hpt protein</fullName>
    </submittedName>
</protein>
<name>A8ZSN6_DESOH</name>
<dbReference type="GO" id="GO:0004672">
    <property type="term" value="F:protein kinase activity"/>
    <property type="evidence" value="ECO:0007669"/>
    <property type="project" value="UniProtKB-ARBA"/>
</dbReference>
<reference evidence="3 4" key="1">
    <citation type="submission" date="2007-10" db="EMBL/GenBank/DDBJ databases">
        <title>Complete sequence of Desulfococcus oleovorans Hxd3.</title>
        <authorList>
            <consortium name="US DOE Joint Genome Institute"/>
            <person name="Copeland A."/>
            <person name="Lucas S."/>
            <person name="Lapidus A."/>
            <person name="Barry K."/>
            <person name="Glavina del Rio T."/>
            <person name="Dalin E."/>
            <person name="Tice H."/>
            <person name="Pitluck S."/>
            <person name="Kiss H."/>
            <person name="Brettin T."/>
            <person name="Bruce D."/>
            <person name="Detter J.C."/>
            <person name="Han C."/>
            <person name="Schmutz J."/>
            <person name="Larimer F."/>
            <person name="Land M."/>
            <person name="Hauser L."/>
            <person name="Kyrpides N."/>
            <person name="Kim E."/>
            <person name="Wawrik B."/>
            <person name="Richardson P."/>
        </authorList>
    </citation>
    <scope>NUCLEOTIDE SEQUENCE [LARGE SCALE GENOMIC DNA]</scope>
    <source>
        <strain evidence="4">DSM 6200 / JCM 39069 / Hxd3</strain>
    </source>
</reference>
<keyword evidence="1" id="KW-0597">Phosphoprotein</keyword>
<proteinExistence type="predicted"/>
<dbReference type="RefSeq" id="WP_012173568.1">
    <property type="nucleotide sequence ID" value="NC_009943.1"/>
</dbReference>
<feature type="domain" description="HPt" evidence="2">
    <location>
        <begin position="13"/>
        <end position="110"/>
    </location>
</feature>
<evidence type="ECO:0000313" key="4">
    <source>
        <dbReference type="Proteomes" id="UP000008561"/>
    </source>
</evidence>
<evidence type="ECO:0000313" key="3">
    <source>
        <dbReference type="EMBL" id="ABW65949.1"/>
    </source>
</evidence>
<dbReference type="OrthoDB" id="5422474at2"/>
<dbReference type="SUPFAM" id="SSF47226">
    <property type="entry name" value="Histidine-containing phosphotransfer domain, HPT domain"/>
    <property type="match status" value="1"/>
</dbReference>
<dbReference type="STRING" id="96561.Dole_0139"/>
<dbReference type="AlphaFoldDB" id="A8ZSN6"/>
<dbReference type="EMBL" id="CP000859">
    <property type="protein sequence ID" value="ABW65949.1"/>
    <property type="molecule type" value="Genomic_DNA"/>
</dbReference>
<dbReference type="CDD" id="cd00088">
    <property type="entry name" value="HPT"/>
    <property type="match status" value="1"/>
</dbReference>
<gene>
    <name evidence="3" type="ordered locus">Dole_0139</name>
</gene>
<evidence type="ECO:0000259" key="2">
    <source>
        <dbReference type="PROSITE" id="PS50894"/>
    </source>
</evidence>
<dbReference type="PROSITE" id="PS50894">
    <property type="entry name" value="HPT"/>
    <property type="match status" value="1"/>
</dbReference>